<dbReference type="AlphaFoldDB" id="A0A6B3R095"/>
<evidence type="ECO:0000259" key="1">
    <source>
        <dbReference type="Pfam" id="PF04230"/>
    </source>
</evidence>
<dbReference type="InterPro" id="IPR007345">
    <property type="entry name" value="Polysacch_pyruvyl_Trfase"/>
</dbReference>
<dbReference type="RefSeq" id="WP_164004654.1">
    <property type="nucleotide sequence ID" value="NZ_JAAIKD010000003.1"/>
</dbReference>
<dbReference type="GO" id="GO:0016740">
    <property type="term" value="F:transferase activity"/>
    <property type="evidence" value="ECO:0007669"/>
    <property type="project" value="UniProtKB-KW"/>
</dbReference>
<evidence type="ECO:0000313" key="2">
    <source>
        <dbReference type="EMBL" id="NEV93939.1"/>
    </source>
</evidence>
<dbReference type="Pfam" id="PF04230">
    <property type="entry name" value="PS_pyruv_trans"/>
    <property type="match status" value="1"/>
</dbReference>
<gene>
    <name evidence="2" type="ORF">G3567_07240</name>
</gene>
<name>A0A6B3R095_9FLAO</name>
<keyword evidence="3" id="KW-1185">Reference proteome</keyword>
<sequence length="252" mass="28951">MQKPKENFGDLLGKYLVEKISHKKVVFTHPNKHKWKHKLSSKPIYITAGSILAHVNKYCVVWGSGIINTNQLVKPARFLSVRGPQTRRCLLEQGYAVPEKYGDPALLLPKYYHPEIEKRYKLGIIPHYTDYKGVIEQYTDKNIKIIDLMTNSVEDTTREILACEHIVSSSLHGLIVAHAYRIPAVWIKFSDKLFGDDIKFQDYFESVGIKLYPPLKEIDSLTSIDFKSGHALPKPAELEKRKQDLLETCPFK</sequence>
<proteinExistence type="predicted"/>
<keyword evidence="2" id="KW-0808">Transferase</keyword>
<dbReference type="EMBL" id="JAAIKD010000003">
    <property type="protein sequence ID" value="NEV93939.1"/>
    <property type="molecule type" value="Genomic_DNA"/>
</dbReference>
<reference evidence="2 3" key="1">
    <citation type="submission" date="2020-02" db="EMBL/GenBank/DDBJ databases">
        <title>Flavobacteriaceae Psychroflexus bacterium YR1-1, complete genome.</title>
        <authorList>
            <person name="Li Y."/>
            <person name="Wu S."/>
        </authorList>
    </citation>
    <scope>NUCLEOTIDE SEQUENCE [LARGE SCALE GENOMIC DNA]</scope>
    <source>
        <strain evidence="2 3">YR1-1</strain>
    </source>
</reference>
<organism evidence="2 3">
    <name type="scientific">Psychroflexus aurantiacus</name>
    <dbReference type="NCBI Taxonomy" id="2709310"/>
    <lineage>
        <taxon>Bacteria</taxon>
        <taxon>Pseudomonadati</taxon>
        <taxon>Bacteroidota</taxon>
        <taxon>Flavobacteriia</taxon>
        <taxon>Flavobacteriales</taxon>
        <taxon>Flavobacteriaceae</taxon>
        <taxon>Psychroflexus</taxon>
    </lineage>
</organism>
<dbReference type="Proteomes" id="UP000478505">
    <property type="component" value="Unassembled WGS sequence"/>
</dbReference>
<feature type="domain" description="Polysaccharide pyruvyl transferase" evidence="1">
    <location>
        <begin position="7"/>
        <end position="187"/>
    </location>
</feature>
<evidence type="ECO:0000313" key="3">
    <source>
        <dbReference type="Proteomes" id="UP000478505"/>
    </source>
</evidence>
<accession>A0A6B3R095</accession>
<comment type="caution">
    <text evidence="2">The sequence shown here is derived from an EMBL/GenBank/DDBJ whole genome shotgun (WGS) entry which is preliminary data.</text>
</comment>
<protein>
    <submittedName>
        <fullName evidence="2">Polysaccharide pyruvyl transferase family protein</fullName>
    </submittedName>
</protein>